<dbReference type="InterPro" id="IPR027417">
    <property type="entry name" value="P-loop_NTPase"/>
</dbReference>
<dbReference type="SUPFAM" id="SSF52540">
    <property type="entry name" value="P-loop containing nucleoside triphosphate hydrolases"/>
    <property type="match status" value="2"/>
</dbReference>
<comment type="caution">
    <text evidence="4">The sequence shown here is derived from an EMBL/GenBank/DDBJ whole genome shotgun (WGS) entry which is preliminary data.</text>
</comment>
<name>A0A443JN33_9RHOB</name>
<dbReference type="Pfam" id="PF13091">
    <property type="entry name" value="PLDc_2"/>
    <property type="match status" value="1"/>
</dbReference>
<dbReference type="Pfam" id="PF00176">
    <property type="entry name" value="SNF2-rel_dom"/>
    <property type="match status" value="1"/>
</dbReference>
<dbReference type="GO" id="GO:0005524">
    <property type="term" value="F:ATP binding"/>
    <property type="evidence" value="ECO:0007669"/>
    <property type="project" value="InterPro"/>
</dbReference>
<feature type="domain" description="Helicase C-terminal" evidence="3">
    <location>
        <begin position="715"/>
        <end position="878"/>
    </location>
</feature>
<organism evidence="4 5">
    <name type="scientific">Paenirhodobacter populi</name>
    <dbReference type="NCBI Taxonomy" id="2306993"/>
    <lineage>
        <taxon>Bacteria</taxon>
        <taxon>Pseudomonadati</taxon>
        <taxon>Pseudomonadota</taxon>
        <taxon>Alphaproteobacteria</taxon>
        <taxon>Rhodobacterales</taxon>
        <taxon>Rhodobacter group</taxon>
        <taxon>Paenirhodobacter</taxon>
    </lineage>
</organism>
<dbReference type="AlphaFoldDB" id="A0A443JN33"/>
<keyword evidence="1" id="KW-0378">Hydrolase</keyword>
<dbReference type="Gene3D" id="3.40.50.300">
    <property type="entry name" value="P-loop containing nucleotide triphosphate hydrolases"/>
    <property type="match status" value="2"/>
</dbReference>
<dbReference type="GO" id="GO:0016787">
    <property type="term" value="F:hydrolase activity"/>
    <property type="evidence" value="ECO:0007669"/>
    <property type="project" value="UniProtKB-KW"/>
</dbReference>
<dbReference type="GO" id="GO:0004386">
    <property type="term" value="F:helicase activity"/>
    <property type="evidence" value="ECO:0007669"/>
    <property type="project" value="UniProtKB-KW"/>
</dbReference>
<dbReference type="Gene3D" id="3.30.870.10">
    <property type="entry name" value="Endonuclease Chain A"/>
    <property type="match status" value="1"/>
</dbReference>
<keyword evidence="4" id="KW-0255">Endonuclease</keyword>
<accession>A0A443JN33</accession>
<feature type="domain" description="Helicase ATP-binding" evidence="2">
    <location>
        <begin position="267"/>
        <end position="404"/>
    </location>
</feature>
<dbReference type="PANTHER" id="PTHR45766">
    <property type="entry name" value="DNA ANNEALING HELICASE AND ENDONUCLEASE ZRANB3 FAMILY MEMBER"/>
    <property type="match status" value="1"/>
</dbReference>
<dbReference type="InterPro" id="IPR014001">
    <property type="entry name" value="Helicase_ATP-bd"/>
</dbReference>
<dbReference type="Pfam" id="PF00271">
    <property type="entry name" value="Helicase_C"/>
    <property type="match status" value="1"/>
</dbReference>
<protein>
    <submittedName>
        <fullName evidence="4">NgoFVII family restriction endonuclease</fullName>
    </submittedName>
</protein>
<dbReference type="SMART" id="SM00490">
    <property type="entry name" value="HELICc"/>
    <property type="match status" value="1"/>
</dbReference>
<keyword evidence="4" id="KW-0540">Nuclease</keyword>
<dbReference type="CDD" id="cd09178">
    <property type="entry name" value="PLDc_N_Snf2_like"/>
    <property type="match status" value="1"/>
</dbReference>
<gene>
    <name evidence="4" type="ORF">D2T30_07750</name>
</gene>
<reference evidence="4 5" key="1">
    <citation type="submission" date="2019-01" db="EMBL/GenBank/DDBJ databases">
        <title>Sinorhodobacter populi sp. nov. isolated from the symptomatic bark tissue of Populus euramericana canker.</title>
        <authorList>
            <person name="Xu G."/>
        </authorList>
    </citation>
    <scope>NUCLEOTIDE SEQUENCE [LARGE SCALE GENOMIC DNA]</scope>
    <source>
        <strain evidence="4 5">SK2B-1</strain>
    </source>
</reference>
<dbReference type="SUPFAM" id="SSF56024">
    <property type="entry name" value="Phospholipase D/nuclease"/>
    <property type="match status" value="1"/>
</dbReference>
<dbReference type="Proteomes" id="UP000284476">
    <property type="component" value="Unassembled WGS sequence"/>
</dbReference>
<dbReference type="EMBL" id="SAUZ01000007">
    <property type="protein sequence ID" value="RWR21899.1"/>
    <property type="molecule type" value="Genomic_DNA"/>
</dbReference>
<dbReference type="InterPro" id="IPR049730">
    <property type="entry name" value="SNF2/RAD54-like_C"/>
</dbReference>
<reference evidence="4 5" key="2">
    <citation type="submission" date="2019-01" db="EMBL/GenBank/DDBJ databases">
        <authorList>
            <person name="Li Y."/>
        </authorList>
    </citation>
    <scope>NUCLEOTIDE SEQUENCE [LARGE SCALE GENOMIC DNA]</scope>
    <source>
        <strain evidence="4 5">SK2B-1</strain>
    </source>
</reference>
<dbReference type="PROSITE" id="PS51194">
    <property type="entry name" value="HELICASE_CTER"/>
    <property type="match status" value="1"/>
</dbReference>
<dbReference type="CDD" id="cd18793">
    <property type="entry name" value="SF2_C_SNF"/>
    <property type="match status" value="1"/>
</dbReference>
<dbReference type="SMART" id="SM00487">
    <property type="entry name" value="DEXDc"/>
    <property type="match status" value="1"/>
</dbReference>
<dbReference type="PANTHER" id="PTHR45766:SF6">
    <property type="entry name" value="SWI_SNF-RELATED MATRIX-ASSOCIATED ACTIN-DEPENDENT REGULATOR OF CHROMATIN SUBFAMILY A-LIKE PROTEIN 1"/>
    <property type="match status" value="1"/>
</dbReference>
<evidence type="ECO:0000259" key="3">
    <source>
        <dbReference type="PROSITE" id="PS51194"/>
    </source>
</evidence>
<dbReference type="GO" id="GO:0004519">
    <property type="term" value="F:endonuclease activity"/>
    <property type="evidence" value="ECO:0007669"/>
    <property type="project" value="UniProtKB-KW"/>
</dbReference>
<proteinExistence type="predicted"/>
<sequence length="1128" mass="127727">MPRVFDNIESGLLPALRDTLRVSNRSDFCVGYFNLRGWKAIDDLIALWPGGEGSCCRLLVGMQRLPEDELRSALGVGNEEPALDNQTAIRLKRKLAEEFRAQLTLGMPSNEDEAGLRRLAEQLRSGKVVVRLFLRHTLHAKLYLMFRSDPNNPITGFLGSSNLTLSGLSKQGELNVDVLDHDATKKLTNWFDDRWEDRWCIDITSDLIEVIEESWARDDLVDPYLIYVKMAYHLAQEARSGLSEFRIPREFGKKLFPYQEAAVKISAHHLQKRGGVLIGDVVGLGKTLMATAVAKIFQDDHSTETLIICPKNLVKMWEGYVEEYRLIAKVLSVTRAVRELPNLRRFRLVLIDESHNLRNREGQRYKAIREYLAENESRCILLSATPYNKAYIDLSSQLRLFVPEDHDLGIRPERLLSGIGETEFIRRHQCSVRSLAAFEKSEFPDDWRELMRLYMVRRTRTFIQENYASTDPENGRRYLTFEDGARSYFPERRPRTVKFKISDEDATDQYAGLYASSVVDAINEMHLPRYGLGNYVAPAPDSPPTTPEARQLDDLSRAGKRLMGFCRTNLFKRLESSGEAFQQSLERHVLRNYVFLHAIENDLPLPLGTQDAGLLDTANYDEDIDDQSADAEIVAEGEDDLFQAAQALNLRDIPSFQRRAANAYELYSGRFKKRFKWLRPGLFVSDLRSHLLEDSATLMKILNDCGPWKASQDRKLEALLSLLKTTHPTEKVMIFSQFADTVRYLERQMKKKGFEAVAGVTGETEDPTSYAWRFSPVSNGKRAQVKEQDELRILIATDVLSEGQNLQDCSILVNFDLPWAIIRLIQRAGRVDRIGQKAAEIRCYSFLPADGVERLINLRARVSQRLRENAEVVGTDESFFEDEGDSGALIDLYSEKSGILDGDADTEVDLASYAYQIWRNATESNPVLARLVPSLPDVIYATKAYAPSPNRPGGALVYMRTAQGNDALTWVDHVGDAVTQSQFEILRAAACEPGTMALPRQDHHHAIVGKAVSHIAAEEKKVGGQLGRPTGARFRTYERLKDYAAKVKGELFDTPELSRAVEEIYRFPLRQAATDTLNRQLKLGISDEKLADLVLALREEDRLCIVQDEQQQDEPQIICSLGLASGTN</sequence>
<evidence type="ECO:0000313" key="4">
    <source>
        <dbReference type="EMBL" id="RWR21899.1"/>
    </source>
</evidence>
<dbReference type="InterPro" id="IPR025202">
    <property type="entry name" value="PLD-like_dom"/>
</dbReference>
<evidence type="ECO:0000313" key="5">
    <source>
        <dbReference type="Proteomes" id="UP000284476"/>
    </source>
</evidence>
<dbReference type="InterPro" id="IPR001650">
    <property type="entry name" value="Helicase_C-like"/>
</dbReference>
<dbReference type="InterPro" id="IPR000330">
    <property type="entry name" value="SNF2_N"/>
</dbReference>
<evidence type="ECO:0000256" key="1">
    <source>
        <dbReference type="ARBA" id="ARBA00022801"/>
    </source>
</evidence>
<dbReference type="PROSITE" id="PS51192">
    <property type="entry name" value="HELICASE_ATP_BIND_1"/>
    <property type="match status" value="1"/>
</dbReference>
<evidence type="ECO:0000259" key="2">
    <source>
        <dbReference type="PROSITE" id="PS51192"/>
    </source>
</evidence>
<dbReference type="RefSeq" id="WP_128208409.1">
    <property type="nucleotide sequence ID" value="NZ_JBHRSO010000055.1"/>
</dbReference>